<dbReference type="Proteomes" id="UP001237642">
    <property type="component" value="Unassembled WGS sequence"/>
</dbReference>
<dbReference type="PANTHER" id="PTHR10791:SF236">
    <property type="entry name" value="BIDIRECTIONAL SUGAR TRANSPORTER SWEET8"/>
    <property type="match status" value="1"/>
</dbReference>
<dbReference type="GO" id="GO:0016020">
    <property type="term" value="C:membrane"/>
    <property type="evidence" value="ECO:0007669"/>
    <property type="project" value="InterPro"/>
</dbReference>
<protein>
    <recommendedName>
        <fullName evidence="9">Bidirectional sugar transporter SWEET</fullName>
    </recommendedName>
</protein>
<feature type="region of interest" description="Disordered" evidence="10">
    <location>
        <begin position="165"/>
        <end position="187"/>
    </location>
</feature>
<evidence type="ECO:0000256" key="7">
    <source>
        <dbReference type="ARBA" id="ARBA00022989"/>
    </source>
</evidence>
<keyword evidence="7 9" id="KW-1133">Transmembrane helix</keyword>
<dbReference type="EMBL" id="JAUIZM010000003">
    <property type="protein sequence ID" value="KAK1391324.1"/>
    <property type="molecule type" value="Genomic_DNA"/>
</dbReference>
<dbReference type="GO" id="GO:0051119">
    <property type="term" value="F:sugar transmembrane transporter activity"/>
    <property type="evidence" value="ECO:0007669"/>
    <property type="project" value="InterPro"/>
</dbReference>
<feature type="transmembrane region" description="Helical" evidence="9">
    <location>
        <begin position="138"/>
        <end position="159"/>
    </location>
</feature>
<evidence type="ECO:0000256" key="4">
    <source>
        <dbReference type="ARBA" id="ARBA00022597"/>
    </source>
</evidence>
<feature type="transmembrane region" description="Helical" evidence="9">
    <location>
        <begin position="47"/>
        <end position="67"/>
    </location>
</feature>
<dbReference type="PANTHER" id="PTHR10791">
    <property type="entry name" value="RAG1-ACTIVATING PROTEIN 1"/>
    <property type="match status" value="1"/>
</dbReference>
<organism evidence="11 12">
    <name type="scientific">Heracleum sosnowskyi</name>
    <dbReference type="NCBI Taxonomy" id="360622"/>
    <lineage>
        <taxon>Eukaryota</taxon>
        <taxon>Viridiplantae</taxon>
        <taxon>Streptophyta</taxon>
        <taxon>Embryophyta</taxon>
        <taxon>Tracheophyta</taxon>
        <taxon>Spermatophyta</taxon>
        <taxon>Magnoliopsida</taxon>
        <taxon>eudicotyledons</taxon>
        <taxon>Gunneridae</taxon>
        <taxon>Pentapetalae</taxon>
        <taxon>asterids</taxon>
        <taxon>campanulids</taxon>
        <taxon>Apiales</taxon>
        <taxon>Apiaceae</taxon>
        <taxon>Apioideae</taxon>
        <taxon>apioid superclade</taxon>
        <taxon>Tordylieae</taxon>
        <taxon>Tordyliinae</taxon>
        <taxon>Heracleum</taxon>
    </lineage>
</organism>
<evidence type="ECO:0000256" key="6">
    <source>
        <dbReference type="ARBA" id="ARBA00022737"/>
    </source>
</evidence>
<feature type="transmembrane region" description="Helical" evidence="9">
    <location>
        <begin position="73"/>
        <end position="96"/>
    </location>
</feature>
<keyword evidence="12" id="KW-1185">Reference proteome</keyword>
<evidence type="ECO:0000256" key="9">
    <source>
        <dbReference type="RuleBase" id="RU910715"/>
    </source>
</evidence>
<keyword evidence="8 9" id="KW-0472">Membrane</keyword>
<evidence type="ECO:0000256" key="8">
    <source>
        <dbReference type="ARBA" id="ARBA00023136"/>
    </source>
</evidence>
<comment type="subcellular location">
    <subcellularLocation>
        <location evidence="1">Endomembrane system</location>
        <topology evidence="1">Multi-pass membrane protein</topology>
    </subcellularLocation>
</comment>
<sequence>MVDHELIRVVFGIIANVISVGLFTSAVPTFYRVVKRCDDSVEDINPYYLLGMTFNCLLWALYGLPFINPGNFLLLTAYGTGVAIHIAYLAIFLLYARRQRTKVQDKKCAKWMPFLIALSDPLNNLCWCIYAALGSDPYLMIITGIGFVMTLYQLIRYFVYGSSSTPKSFDAEKLPETADKEISQTERDKKVPKDVTLKDFSWRENALSSGSGPVLLLHMPLHLRANNYQDSTMYDENPIHWDATRTESRGLTGVGPYELCHTLPPNASEYIFQALKPSLCNLYPSAPCINFFYATESLMKQTSNHFCRIDLSRMKKKMNENICGSEL</sequence>
<dbReference type="InterPro" id="IPR004316">
    <property type="entry name" value="SWEET_rpt"/>
</dbReference>
<evidence type="ECO:0000256" key="3">
    <source>
        <dbReference type="ARBA" id="ARBA00022448"/>
    </source>
</evidence>
<comment type="caution">
    <text evidence="11">The sequence shown here is derived from an EMBL/GenBank/DDBJ whole genome shotgun (WGS) entry which is preliminary data.</text>
</comment>
<keyword evidence="5 9" id="KW-0812">Transmembrane</keyword>
<feature type="transmembrane region" description="Helical" evidence="9">
    <location>
        <begin position="6"/>
        <end position="27"/>
    </location>
</feature>
<keyword evidence="3 9" id="KW-0813">Transport</keyword>
<proteinExistence type="inferred from homology"/>
<reference evidence="11" key="1">
    <citation type="submission" date="2023-02" db="EMBL/GenBank/DDBJ databases">
        <title>Genome of toxic invasive species Heracleum sosnowskyi carries increased number of genes despite the absence of recent whole-genome duplications.</title>
        <authorList>
            <person name="Schelkunov M."/>
            <person name="Shtratnikova V."/>
            <person name="Makarenko M."/>
            <person name="Klepikova A."/>
            <person name="Omelchenko D."/>
            <person name="Novikova G."/>
            <person name="Obukhova E."/>
            <person name="Bogdanov V."/>
            <person name="Penin A."/>
            <person name="Logacheva M."/>
        </authorList>
    </citation>
    <scope>NUCLEOTIDE SEQUENCE</scope>
    <source>
        <strain evidence="11">Hsosn_3</strain>
        <tissue evidence="11">Leaf</tissue>
    </source>
</reference>
<evidence type="ECO:0000256" key="1">
    <source>
        <dbReference type="ARBA" id="ARBA00004127"/>
    </source>
</evidence>
<comment type="similarity">
    <text evidence="2 9">Belongs to the SWEET sugar transporter family.</text>
</comment>
<evidence type="ECO:0000313" key="12">
    <source>
        <dbReference type="Proteomes" id="UP001237642"/>
    </source>
</evidence>
<comment type="caution">
    <text evidence="9">Lacks conserved residue(s) required for the propagation of feature annotation.</text>
</comment>
<evidence type="ECO:0000256" key="10">
    <source>
        <dbReference type="SAM" id="MobiDB-lite"/>
    </source>
</evidence>
<keyword evidence="6" id="KW-0677">Repeat</keyword>
<dbReference type="Gene3D" id="1.20.1280.290">
    <property type="match status" value="2"/>
</dbReference>
<dbReference type="InterPro" id="IPR047664">
    <property type="entry name" value="SWEET"/>
</dbReference>
<evidence type="ECO:0000313" key="11">
    <source>
        <dbReference type="EMBL" id="KAK1391324.1"/>
    </source>
</evidence>
<gene>
    <name evidence="11" type="ORF">POM88_010380</name>
</gene>
<accession>A0AAD8MZW1</accession>
<keyword evidence="4 9" id="KW-0762">Sugar transport</keyword>
<name>A0AAD8MZW1_9APIA</name>
<feature type="compositionally biased region" description="Basic and acidic residues" evidence="10">
    <location>
        <begin position="169"/>
        <end position="187"/>
    </location>
</feature>
<evidence type="ECO:0000256" key="5">
    <source>
        <dbReference type="ARBA" id="ARBA00022692"/>
    </source>
</evidence>
<dbReference type="GO" id="GO:0012505">
    <property type="term" value="C:endomembrane system"/>
    <property type="evidence" value="ECO:0007669"/>
    <property type="project" value="UniProtKB-SubCell"/>
</dbReference>
<dbReference type="Pfam" id="PF03083">
    <property type="entry name" value="MtN3_slv"/>
    <property type="match status" value="2"/>
</dbReference>
<reference evidence="11" key="2">
    <citation type="submission" date="2023-05" db="EMBL/GenBank/DDBJ databases">
        <authorList>
            <person name="Schelkunov M.I."/>
        </authorList>
    </citation>
    <scope>NUCLEOTIDE SEQUENCE</scope>
    <source>
        <strain evidence="11">Hsosn_3</strain>
        <tissue evidence="11">Leaf</tissue>
    </source>
</reference>
<feature type="transmembrane region" description="Helical" evidence="9">
    <location>
        <begin position="108"/>
        <end position="132"/>
    </location>
</feature>
<comment type="function">
    <text evidence="9">Mediates both low-affinity uptake and efflux of sugar across the membrane.</text>
</comment>
<dbReference type="AlphaFoldDB" id="A0AAD8MZW1"/>
<evidence type="ECO:0000256" key="2">
    <source>
        <dbReference type="ARBA" id="ARBA00007809"/>
    </source>
</evidence>